<evidence type="ECO:0000259" key="15">
    <source>
        <dbReference type="PROSITE" id="PS51684"/>
    </source>
</evidence>
<dbReference type="Pfam" id="PF12828">
    <property type="entry name" value="PXB"/>
    <property type="match status" value="1"/>
</dbReference>
<dbReference type="CDD" id="cd06869">
    <property type="entry name" value="PX_UP2_fungi"/>
    <property type="match status" value="1"/>
</dbReference>
<evidence type="ECO:0000256" key="13">
    <source>
        <dbReference type="SAM" id="MobiDB-lite"/>
    </source>
</evidence>
<dbReference type="Gene3D" id="3.30.1520.10">
    <property type="entry name" value="Phox-like domain"/>
    <property type="match status" value="1"/>
</dbReference>
<evidence type="ECO:0000256" key="1">
    <source>
        <dbReference type="ARBA" id="ARBA00004123"/>
    </source>
</evidence>
<dbReference type="VEuPathDB" id="FungiDB:BO97DRAFT_470518"/>
<organism evidence="16 17">
    <name type="scientific">Aspergillus homomorphus (strain CBS 101889)</name>
    <dbReference type="NCBI Taxonomy" id="1450537"/>
    <lineage>
        <taxon>Eukaryota</taxon>
        <taxon>Fungi</taxon>
        <taxon>Dikarya</taxon>
        <taxon>Ascomycota</taxon>
        <taxon>Pezizomycotina</taxon>
        <taxon>Eurotiomycetes</taxon>
        <taxon>Eurotiomycetidae</taxon>
        <taxon>Eurotiales</taxon>
        <taxon>Aspergillaceae</taxon>
        <taxon>Aspergillus</taxon>
        <taxon>Aspergillus subgen. Circumdati</taxon>
    </lineage>
</organism>
<keyword evidence="12" id="KW-0175">Coiled coil</keyword>
<dbReference type="SUPFAM" id="SSF53335">
    <property type="entry name" value="S-adenosyl-L-methionine-dependent methyltransferases"/>
    <property type="match status" value="1"/>
</dbReference>
<dbReference type="EC" id="2.1.1.228" evidence="11"/>
<dbReference type="Proteomes" id="UP000248961">
    <property type="component" value="Unassembled WGS sequence"/>
</dbReference>
<gene>
    <name evidence="11" type="primary">TRM5</name>
    <name evidence="16" type="ORF">BO97DRAFT_470518</name>
</gene>
<evidence type="ECO:0000256" key="11">
    <source>
        <dbReference type="HAMAP-Rule" id="MF_03152"/>
    </source>
</evidence>
<sequence length="1891" mass="214734">MAATNPSAPPLLNGTHSVGQQPPTDSQSTTTTTSTSQILTGKQEHYLKRELIARQVQSEIAELNSPTALQRFGAPFKSEFGEVAPVDSELPILRYIFVHHVRNFPFLDKAREKEFWQDKLQMFLESFAKKHVSSSEDRLEETKRRKLARKCEKLVELMMVSGIPTASGYEERIQFSEMEVVDRGANEKGLLVNMPEGNAIHGWDINVAAVRVTSVRRTVRYHQHAEFIIRVRRDGKKDTFVARRYGDFSRLHKRLRTEFPGKPLPPLPRKNKSSLTSSIFGSADDEASSISSVSTQDTSAIDDSVSSRNLTPGNHHPRSLSRSSMRSLKSPRASSDAHRETVLYREEQRVSLRAFLRTLLQNKRVAETKALEDFLTTNPITLNEEEKMDMQKRKEVDSVRIEEQKRFYEIARARAAELDAYMENFRRDIVESNGLTKLFAEIKEKPTVEDLSPQYQKFAEWLRIEVAATLYHLFLAEDNSPELFAQAKRIHSLVPYSLLKNVIRIANPAAVMSGVLDLFLAQPFGSRSLLQRIFSMTLNDGIRAFQKSIDALAATIEDPILCQKLKAFTDADEDLKNEIRAEAIAEDVDIIVAILKTEFLSPELTPDQFGKVFNAYVAWNQAVESIDAEMREGAHWFANLKQLLKLYTRQRDKTMMLSIVEEPVTLQLFRDLFTIFYEPLVRVYKSANVYNSITDFARFADDAIAVIEKCHRQDVSADPNQTVQSFIDLCERHQSSFYKFVHEVHLHDNGLFGSLMAWIEDILEFLRKGPRGGKLDMNALLTGAKDVGQIDKDKALEEINALIKWHADRKQWHLNKTRQKMAAEGTGNEIIPGSTTFKSSDFGLDEADLEDLAISDEESDASDELDDEEDLDPITAERRRRVKKQDQLRRTAGEPVKPEIQEILKLSESFGVMLRQRRSLCIYHNHDFPIASQGNPPQGTLCRRGVALQLPQAHASDQVPIYRCQNQKCDFFLWASDAEPREKATVLSSSRSEPDPEKTQTPTKKPRLSHGLLTPQTEQRHSSHYQSPATGGGQQQQQQPHQLPKKYPQSAKARMMSEDIDEFEWDSDVGLEAGKLLLDTTKPPPPPIRQPDFGLPKRAPAPAAQLPVTKPTTTMTTSFSSSPVKRKWSDADDGLHDHNGDSLVASFALYSPRPHTDRVPSSTTVPPPPSGMEFSMTPTPTRFRNALAGPDAALETSQLAAQAGRVLERHRVALPAQAQEELTSLLDKFDLKMKGIIRGRDISRVALKKKDEEIEELKAQLARFEGRSDIPAMFRPPVNRAMRVLDRSFFKRTVPLSAATIFKTSDIATVRQALNKKRDILALPRMATLREVKQDDAARKCLLLREDIKHDDKATWSPTVSELVDKGMVSVGPYELLIEYDYWTYADIMASILPEELCEEIPQGFTQVGHVSHLNLREQYLPYKNIIAEILLDKNPTVKTVIRKTDDVGSHSQFRTFPFELLGGVNDLNVIQHEQNCEFRFDYSRVYWNSRLETEHRRLVDKFQAGEMVCDVMAGVGPFAVPAGKKKIFVWANDLNPHGYEVMQDAIRRNKVDKFVTPHNQDGRDFIRSSARRLLAEPPQSVTIEPKVRRSQRENAPPPEVFHRPTVFQHYVMNLPGNAIEFLDAFIGVYAGEEARFAPHTEQKLPMVHVYCFSGHSEDEHDDHVDVCQRISERIGFEITTEDRVGGSGREELELAIHNVRLVSPNKQMFCASFRLPAEVAFKKNNRPHTPRQLPRDLSRISKMSVQLPPATHRKRTLPQGELEAASTLRLGADQNTHTLSLSEARLVINKVLENKRRGGKKYEEPENLTKTLDYLEVFARFKDEENIKAVERLLNSHTELEMFERSQLGSLCCDNAEEAKSLIPSLQHKISDGDLQELLDELTKLRNFTE</sequence>
<comment type="subcellular location">
    <subcellularLocation>
        <location evidence="11">Mitochondrion matrix</location>
    </subcellularLocation>
    <subcellularLocation>
        <location evidence="1 11">Nucleus</location>
    </subcellularLocation>
    <subcellularLocation>
        <location evidence="11">Cytoplasm</location>
    </subcellularLocation>
    <text evidence="11">Predominantly in the mitochondria and in the nucleus.</text>
</comment>
<dbReference type="InterPro" id="IPR038324">
    <property type="entry name" value="Rpb4/RPC9_sf"/>
</dbReference>
<dbReference type="InterPro" id="IPR024554">
    <property type="entry name" value="LEC1-like_C"/>
</dbReference>
<dbReference type="Gene3D" id="3.40.50.150">
    <property type="entry name" value="Vaccinia Virus protein VP39"/>
    <property type="match status" value="1"/>
</dbReference>
<feature type="region of interest" description="Disordered" evidence="13">
    <location>
        <begin position="983"/>
        <end position="1055"/>
    </location>
</feature>
<dbReference type="SUPFAM" id="SSF64268">
    <property type="entry name" value="PX domain"/>
    <property type="match status" value="1"/>
</dbReference>
<keyword evidence="5 11" id="KW-0808">Transferase</keyword>
<keyword evidence="3 11" id="KW-0963">Cytoplasm</keyword>
<feature type="compositionally biased region" description="Acidic residues" evidence="13">
    <location>
        <begin position="856"/>
        <end position="872"/>
    </location>
</feature>
<dbReference type="HAMAP" id="MF_03152">
    <property type="entry name" value="TRM5"/>
    <property type="match status" value="1"/>
</dbReference>
<dbReference type="GO" id="GO:0000166">
    <property type="term" value="F:nucleotide binding"/>
    <property type="evidence" value="ECO:0007669"/>
    <property type="project" value="InterPro"/>
</dbReference>
<feature type="binding site" evidence="11">
    <location>
        <position position="1496"/>
    </location>
    <ligand>
        <name>S-adenosyl-L-methionine</name>
        <dbReference type="ChEBI" id="CHEBI:59789"/>
    </ligand>
</feature>
<feature type="binding site" evidence="11">
    <location>
        <position position="1614"/>
    </location>
    <ligand>
        <name>S-adenosyl-L-methionine</name>
        <dbReference type="ChEBI" id="CHEBI:59789"/>
    </ligand>
</feature>
<feature type="compositionally biased region" description="Basic and acidic residues" evidence="13">
    <location>
        <begin position="884"/>
        <end position="893"/>
    </location>
</feature>
<dbReference type="GO" id="GO:0035091">
    <property type="term" value="F:phosphatidylinositol binding"/>
    <property type="evidence" value="ECO:0007669"/>
    <property type="project" value="InterPro"/>
</dbReference>
<dbReference type="GO" id="GO:0030880">
    <property type="term" value="C:RNA polymerase complex"/>
    <property type="evidence" value="ECO:0007669"/>
    <property type="project" value="InterPro"/>
</dbReference>
<protein>
    <recommendedName>
        <fullName evidence="11">tRNA (guanine(37)-N1)-methyltransferase</fullName>
        <ecNumber evidence="11">2.1.1.228</ecNumber>
    </recommendedName>
    <alternativeName>
        <fullName evidence="11">M1G-methyltransferase</fullName>
    </alternativeName>
    <alternativeName>
        <fullName evidence="11">tRNA [GM37] methyltransferase</fullName>
    </alternativeName>
    <alternativeName>
        <fullName evidence="11">tRNA methyltransferase 5</fullName>
    </alternativeName>
</protein>
<dbReference type="OrthoDB" id="2117459at2759"/>
<evidence type="ECO:0000256" key="12">
    <source>
        <dbReference type="SAM" id="Coils"/>
    </source>
</evidence>
<dbReference type="InterPro" id="IPR001683">
    <property type="entry name" value="PX_dom"/>
</dbReference>
<feature type="region of interest" description="Disordered" evidence="13">
    <location>
        <begin position="856"/>
        <end position="893"/>
    </location>
</feature>
<keyword evidence="9 11" id="KW-0539">Nucleus</keyword>
<dbReference type="PROSITE" id="PS51684">
    <property type="entry name" value="SAM_MT_TRM5_TYW2"/>
    <property type="match status" value="1"/>
</dbReference>
<dbReference type="GO" id="GO:0070901">
    <property type="term" value="P:mitochondrial tRNA methylation"/>
    <property type="evidence" value="ECO:0007669"/>
    <property type="project" value="UniProtKB-ARBA"/>
</dbReference>
<dbReference type="InterPro" id="IPR047168">
    <property type="entry name" value="LEC1-like"/>
</dbReference>
<dbReference type="Pfam" id="PF02475">
    <property type="entry name" value="TRM5-TYW2_MTfase"/>
    <property type="match status" value="1"/>
</dbReference>
<feature type="binding site" evidence="11">
    <location>
        <begin position="1534"/>
        <end position="1535"/>
    </location>
    <ligand>
        <name>S-adenosyl-L-methionine</name>
        <dbReference type="ChEBI" id="CHEBI:59789"/>
    </ligand>
</feature>
<feature type="compositionally biased region" description="Low complexity" evidence="13">
    <location>
        <begin position="20"/>
        <end position="37"/>
    </location>
</feature>
<evidence type="ECO:0000256" key="9">
    <source>
        <dbReference type="ARBA" id="ARBA00023242"/>
    </source>
</evidence>
<dbReference type="InterPro" id="IPR024555">
    <property type="entry name" value="PX-associated"/>
</dbReference>
<feature type="region of interest" description="Disordered" evidence="13">
    <location>
        <begin position="1"/>
        <end position="38"/>
    </location>
</feature>
<feature type="domain" description="PX" evidence="14">
    <location>
        <begin position="205"/>
        <end position="382"/>
    </location>
</feature>
<feature type="domain" description="SAM-dependent methyltransferase TRM5/TYW2-type" evidence="15">
    <location>
        <begin position="1405"/>
        <end position="1718"/>
    </location>
</feature>
<dbReference type="Pfam" id="PF12825">
    <property type="entry name" value="DUF3818"/>
    <property type="match status" value="1"/>
</dbReference>
<comment type="function">
    <text evidence="11">Specifically methylates the N1 position of guanosine-37 in various cytoplasmic and mitochondrial tRNAs. Methylation is not dependent on the nature of the nucleoside 5' of the target nucleoside. This is the first step in the biosynthesis of wybutosine (yW), a modified base adjacent to the anticodon of tRNAs and required for accurate decoding.</text>
</comment>
<evidence type="ECO:0000256" key="4">
    <source>
        <dbReference type="ARBA" id="ARBA00022603"/>
    </source>
</evidence>
<evidence type="ECO:0000256" key="7">
    <source>
        <dbReference type="ARBA" id="ARBA00022694"/>
    </source>
</evidence>
<dbReference type="SMART" id="SM00312">
    <property type="entry name" value="PX"/>
    <property type="match status" value="1"/>
</dbReference>
<evidence type="ECO:0000256" key="5">
    <source>
        <dbReference type="ARBA" id="ARBA00022679"/>
    </source>
</evidence>
<comment type="subunit">
    <text evidence="11">Monomer.</text>
</comment>
<keyword evidence="8 11" id="KW-0496">Mitochondrion</keyword>
<evidence type="ECO:0000256" key="6">
    <source>
        <dbReference type="ARBA" id="ARBA00022691"/>
    </source>
</evidence>
<dbReference type="PROSITE" id="PS50195">
    <property type="entry name" value="PX"/>
    <property type="match status" value="1"/>
</dbReference>
<evidence type="ECO:0000256" key="10">
    <source>
        <dbReference type="ARBA" id="ARBA00047783"/>
    </source>
</evidence>
<dbReference type="EMBL" id="KZ824284">
    <property type="protein sequence ID" value="RAL12331.1"/>
    <property type="molecule type" value="Genomic_DNA"/>
</dbReference>
<feature type="coiled-coil region" evidence="12">
    <location>
        <begin position="1240"/>
        <end position="1267"/>
    </location>
</feature>
<comment type="similarity">
    <text evidence="2">Belongs to the class I-like SAM-binding methyltransferase superfamily. TRM5/TYW2 family.</text>
</comment>
<dbReference type="InterPro" id="IPR005574">
    <property type="entry name" value="Rpb4/RPC9"/>
</dbReference>
<dbReference type="GO" id="GO:0052906">
    <property type="term" value="F:tRNA (guanine(37)-N1)-methyltransferase activity"/>
    <property type="evidence" value="ECO:0007669"/>
    <property type="project" value="UniProtKB-UniRule"/>
</dbReference>
<dbReference type="GO" id="GO:0005634">
    <property type="term" value="C:nucleus"/>
    <property type="evidence" value="ECO:0007669"/>
    <property type="project" value="UniProtKB-SubCell"/>
</dbReference>
<dbReference type="InterPro" id="IPR036871">
    <property type="entry name" value="PX_dom_sf"/>
</dbReference>
<dbReference type="GO" id="GO:0005759">
    <property type="term" value="C:mitochondrial matrix"/>
    <property type="evidence" value="ECO:0007669"/>
    <property type="project" value="UniProtKB-SubCell"/>
</dbReference>
<evidence type="ECO:0000256" key="3">
    <source>
        <dbReference type="ARBA" id="ARBA00022490"/>
    </source>
</evidence>
<dbReference type="Pfam" id="PF03874">
    <property type="entry name" value="RNA_pol_Rpb4"/>
    <property type="match status" value="1"/>
</dbReference>
<dbReference type="PANTHER" id="PTHR47185">
    <property type="entry name" value="PX DOMAIN-CONTAINING PROTEIN YPR097W"/>
    <property type="match status" value="1"/>
</dbReference>
<keyword evidence="17" id="KW-1185">Reference proteome</keyword>
<dbReference type="Gene3D" id="3.30.300.110">
    <property type="entry name" value="Met-10+ protein-like domains"/>
    <property type="match status" value="1"/>
</dbReference>
<dbReference type="GO" id="GO:0006352">
    <property type="term" value="P:DNA-templated transcription initiation"/>
    <property type="evidence" value="ECO:0007669"/>
    <property type="project" value="InterPro"/>
</dbReference>
<dbReference type="InterPro" id="IPR056744">
    <property type="entry name" value="TRM5/TYW2-like_N"/>
</dbReference>
<comment type="catalytic activity">
    <reaction evidence="10 11">
        <text>guanosine(37) in tRNA + S-adenosyl-L-methionine = N(1)-methylguanosine(37) in tRNA + S-adenosyl-L-homocysteine + H(+)</text>
        <dbReference type="Rhea" id="RHEA:36899"/>
        <dbReference type="Rhea" id="RHEA-COMP:10145"/>
        <dbReference type="Rhea" id="RHEA-COMP:10147"/>
        <dbReference type="ChEBI" id="CHEBI:15378"/>
        <dbReference type="ChEBI" id="CHEBI:57856"/>
        <dbReference type="ChEBI" id="CHEBI:59789"/>
        <dbReference type="ChEBI" id="CHEBI:73542"/>
        <dbReference type="ChEBI" id="CHEBI:74269"/>
        <dbReference type="EC" id="2.1.1.228"/>
    </reaction>
</comment>
<evidence type="ECO:0000256" key="2">
    <source>
        <dbReference type="ARBA" id="ARBA00009775"/>
    </source>
</evidence>
<evidence type="ECO:0000259" key="14">
    <source>
        <dbReference type="PROSITE" id="PS50195"/>
    </source>
</evidence>
<feature type="compositionally biased region" description="Low complexity" evidence="13">
    <location>
        <begin position="288"/>
        <end position="299"/>
    </location>
</feature>
<proteinExistence type="inferred from homology"/>
<evidence type="ECO:0000313" key="17">
    <source>
        <dbReference type="Proteomes" id="UP000248961"/>
    </source>
</evidence>
<keyword evidence="4 11" id="KW-0489">Methyltransferase</keyword>
<dbReference type="InterPro" id="IPR006590">
    <property type="entry name" value="RNA_pol_Rpb4/RPC9_core"/>
</dbReference>
<dbReference type="PANTHER" id="PTHR47185:SF1">
    <property type="entry name" value="PX DOMAIN-CONTAINING PROTEIN YPR097W"/>
    <property type="match status" value="1"/>
</dbReference>
<dbReference type="SMART" id="SM00657">
    <property type="entry name" value="RPOL4c"/>
    <property type="match status" value="1"/>
</dbReference>
<dbReference type="FunFam" id="1.20.1250.40:FF:000003">
    <property type="entry name" value="DNA-directed RNA polymerase II subunit rpb4"/>
    <property type="match status" value="1"/>
</dbReference>
<dbReference type="InterPro" id="IPR056743">
    <property type="entry name" value="TRM5-TYW2-like_MTfase"/>
</dbReference>
<dbReference type="InterPro" id="IPR029063">
    <property type="entry name" value="SAM-dependent_MTases_sf"/>
</dbReference>
<dbReference type="Pfam" id="PF00787">
    <property type="entry name" value="PX"/>
    <property type="match status" value="1"/>
</dbReference>
<dbReference type="STRING" id="1450537.A0A395HWP0"/>
<evidence type="ECO:0000313" key="16">
    <source>
        <dbReference type="EMBL" id="RAL12331.1"/>
    </source>
</evidence>
<feature type="binding site" evidence="11">
    <location>
        <begin position="1562"/>
        <end position="1563"/>
    </location>
    <ligand>
        <name>S-adenosyl-L-methionine</name>
        <dbReference type="ChEBI" id="CHEBI:59789"/>
    </ligand>
</feature>
<feature type="compositionally biased region" description="Low complexity" evidence="13">
    <location>
        <begin position="320"/>
        <end position="332"/>
    </location>
</feature>
<dbReference type="SUPFAM" id="SSF47819">
    <property type="entry name" value="HRDC-like"/>
    <property type="match status" value="1"/>
</dbReference>
<name>A0A395HWP0_ASPHC</name>
<keyword evidence="6 11" id="KW-0949">S-adenosyl-L-methionine</keyword>
<keyword evidence="7 11" id="KW-0819">tRNA processing</keyword>
<evidence type="ECO:0000256" key="8">
    <source>
        <dbReference type="ARBA" id="ARBA00023128"/>
    </source>
</evidence>
<dbReference type="Gene3D" id="1.20.1250.40">
    <property type="match status" value="1"/>
</dbReference>
<reference evidence="16 17" key="1">
    <citation type="submission" date="2018-02" db="EMBL/GenBank/DDBJ databases">
        <title>The genomes of Aspergillus section Nigri reveals drivers in fungal speciation.</title>
        <authorList>
            <consortium name="DOE Joint Genome Institute"/>
            <person name="Vesth T.C."/>
            <person name="Nybo J."/>
            <person name="Theobald S."/>
            <person name="Brandl J."/>
            <person name="Frisvad J.C."/>
            <person name="Nielsen K.F."/>
            <person name="Lyhne E.K."/>
            <person name="Kogle M.E."/>
            <person name="Kuo A."/>
            <person name="Riley R."/>
            <person name="Clum A."/>
            <person name="Nolan M."/>
            <person name="Lipzen A."/>
            <person name="Salamov A."/>
            <person name="Henrissat B."/>
            <person name="Wiebenga A."/>
            <person name="De vries R.P."/>
            <person name="Grigoriev I.V."/>
            <person name="Mortensen U.H."/>
            <person name="Andersen M.R."/>
            <person name="Baker S.E."/>
        </authorList>
    </citation>
    <scope>NUCLEOTIDE SEQUENCE [LARGE SCALE GENOMIC DNA]</scope>
    <source>
        <strain evidence="16 17">CBS 101889</strain>
    </source>
</reference>
<comment type="similarity">
    <text evidence="11">Belongs to the TRM5 / TYW2 family.</text>
</comment>
<dbReference type="InterPro" id="IPR025792">
    <property type="entry name" value="tRNA_Gua_MeTrfase_euk"/>
</dbReference>
<dbReference type="InterPro" id="IPR030382">
    <property type="entry name" value="MeTrfase_TRM5/TYW2"/>
</dbReference>
<dbReference type="FunFam" id="3.30.300.110:FF:000001">
    <property type="entry name" value="tRNA (guanine(37)-N1)-methyltransferase"/>
    <property type="match status" value="1"/>
</dbReference>
<feature type="region of interest" description="Disordered" evidence="13">
    <location>
        <begin position="257"/>
        <end position="340"/>
    </location>
</feature>
<accession>A0A395HWP0</accession>
<dbReference type="Pfam" id="PF25133">
    <property type="entry name" value="TYW2_N_2"/>
    <property type="match status" value="1"/>
</dbReference>
<dbReference type="InterPro" id="IPR010997">
    <property type="entry name" value="HRDC-like_sf"/>
</dbReference>